<evidence type="ECO:0000313" key="6">
    <source>
        <dbReference type="Proteomes" id="UP000316726"/>
    </source>
</evidence>
<feature type="compositionally biased region" description="Basic and acidic residues" evidence="4">
    <location>
        <begin position="45"/>
        <end position="57"/>
    </location>
</feature>
<feature type="compositionally biased region" description="Gly residues" evidence="4">
    <location>
        <begin position="320"/>
        <end position="334"/>
    </location>
</feature>
<dbReference type="GO" id="GO:0003714">
    <property type="term" value="F:transcription corepressor activity"/>
    <property type="evidence" value="ECO:0007669"/>
    <property type="project" value="TreeGrafter"/>
</dbReference>
<dbReference type="EMBL" id="CP031045">
    <property type="protein sequence ID" value="QDZ24191.1"/>
    <property type="molecule type" value="Genomic_DNA"/>
</dbReference>
<dbReference type="AlphaFoldDB" id="A0A5B8MV47"/>
<dbReference type="Proteomes" id="UP000316726">
    <property type="component" value="Chromosome 12"/>
</dbReference>
<dbReference type="InterPro" id="IPR004127">
    <property type="entry name" value="Prefoldin_subunit_alpha"/>
</dbReference>
<proteinExistence type="inferred from homology"/>
<gene>
    <name evidence="5" type="ORF">A3770_12p67090</name>
</gene>
<dbReference type="GO" id="GO:0003682">
    <property type="term" value="F:chromatin binding"/>
    <property type="evidence" value="ECO:0007669"/>
    <property type="project" value="TreeGrafter"/>
</dbReference>
<feature type="compositionally biased region" description="Basic and acidic residues" evidence="4">
    <location>
        <begin position="268"/>
        <end position="277"/>
    </location>
</feature>
<dbReference type="GO" id="GO:0005634">
    <property type="term" value="C:nucleus"/>
    <property type="evidence" value="ECO:0007669"/>
    <property type="project" value="UniProtKB-SubCell"/>
</dbReference>
<dbReference type="GO" id="GO:0019212">
    <property type="term" value="F:phosphatase inhibitor activity"/>
    <property type="evidence" value="ECO:0007669"/>
    <property type="project" value="TreeGrafter"/>
</dbReference>
<keyword evidence="6" id="KW-1185">Reference proteome</keyword>
<dbReference type="PANTHER" id="PTHR15111:SF0">
    <property type="entry name" value="UNCONVENTIONAL PREFOLDIN RPB5 INTERACTOR 1"/>
    <property type="match status" value="1"/>
</dbReference>
<dbReference type="SUPFAM" id="SSF46579">
    <property type="entry name" value="Prefoldin"/>
    <property type="match status" value="1"/>
</dbReference>
<dbReference type="InterPro" id="IPR052255">
    <property type="entry name" value="RNA_pol_II_subunit5-mediator"/>
</dbReference>
<organism evidence="5 6">
    <name type="scientific">Chloropicon primus</name>
    <dbReference type="NCBI Taxonomy" id="1764295"/>
    <lineage>
        <taxon>Eukaryota</taxon>
        <taxon>Viridiplantae</taxon>
        <taxon>Chlorophyta</taxon>
        <taxon>Chloropicophyceae</taxon>
        <taxon>Chloropicales</taxon>
        <taxon>Chloropicaceae</taxon>
        <taxon>Chloropicon</taxon>
    </lineage>
</organism>
<dbReference type="GO" id="GO:0009409">
    <property type="term" value="P:response to cold"/>
    <property type="evidence" value="ECO:0007669"/>
    <property type="project" value="UniProtKB-ARBA"/>
</dbReference>
<comment type="subcellular location">
    <subcellularLocation>
        <location evidence="1">Nucleus</location>
    </subcellularLocation>
</comment>
<dbReference type="PANTHER" id="PTHR15111">
    <property type="entry name" value="RNA POLYMERASE II SUBUNIT 5-MEDIATING PROTEIN NNX3"/>
    <property type="match status" value="1"/>
</dbReference>
<sequence length="355" mass="38872">MTDYAKWDKFVADLSSDSDDGGVGIVSENRGVASRDASSRGYAARGKDEGEPVQDREHGAEGIASVVDAYKTIEGVSGVESVLELSLGAQKLVEELGVNEKGLDRVRALREECDSVREALSVFPTKTRHQVMVPLGNGRGSKLAFREGELVHPNEVFVKLDETYVERTAAQAAAILERRGAHYSKQERDLEEKAVALRRSIAFASEAANLRGNFIDIYEDEDEMRRYEEELALRRKQGGGRKQKGQEPVTDEEFDTMLQKLESLEKLEDAGSDKSLPEVKSVGEAGTSGGSQAVQERAAEKTNRHQAFTGSVVEKRVGGASRGKPGGSGQGGGEQEQRRTRPVSRFKMSLQNRQQ</sequence>
<protein>
    <submittedName>
        <fullName evidence="5">Uncharacterized protein</fullName>
    </submittedName>
</protein>
<evidence type="ECO:0000256" key="4">
    <source>
        <dbReference type="SAM" id="MobiDB-lite"/>
    </source>
</evidence>
<evidence type="ECO:0000256" key="1">
    <source>
        <dbReference type="ARBA" id="ARBA00004123"/>
    </source>
</evidence>
<feature type="region of interest" description="Disordered" evidence="4">
    <location>
        <begin position="268"/>
        <end position="355"/>
    </location>
</feature>
<dbReference type="InterPro" id="IPR009053">
    <property type="entry name" value="Prefoldin"/>
</dbReference>
<evidence type="ECO:0000256" key="3">
    <source>
        <dbReference type="ARBA" id="ARBA00038295"/>
    </source>
</evidence>
<reference evidence="5 6" key="1">
    <citation type="submission" date="2018-07" db="EMBL/GenBank/DDBJ databases">
        <title>The complete nuclear genome of the prasinophyte Chloropicon primus (CCMP1205).</title>
        <authorList>
            <person name="Pombert J.-F."/>
            <person name="Otis C."/>
            <person name="Turmel M."/>
            <person name="Lemieux C."/>
        </authorList>
    </citation>
    <scope>NUCLEOTIDE SEQUENCE [LARGE SCALE GENOMIC DNA]</scope>
    <source>
        <strain evidence="5 6">CCMP1205</strain>
    </source>
</reference>
<evidence type="ECO:0000256" key="2">
    <source>
        <dbReference type="ARBA" id="ARBA00023242"/>
    </source>
</evidence>
<dbReference type="STRING" id="1764295.A0A5B8MV47"/>
<dbReference type="Pfam" id="PF02996">
    <property type="entry name" value="Prefoldin"/>
    <property type="match status" value="1"/>
</dbReference>
<dbReference type="GO" id="GO:0000122">
    <property type="term" value="P:negative regulation of transcription by RNA polymerase II"/>
    <property type="evidence" value="ECO:0007669"/>
    <property type="project" value="TreeGrafter"/>
</dbReference>
<dbReference type="GO" id="GO:0006457">
    <property type="term" value="P:protein folding"/>
    <property type="evidence" value="ECO:0007669"/>
    <property type="project" value="UniProtKB-ARBA"/>
</dbReference>
<keyword evidence="2" id="KW-0539">Nucleus</keyword>
<accession>A0A5B8MV47</accession>
<feature type="region of interest" description="Disordered" evidence="4">
    <location>
        <begin position="15"/>
        <end position="57"/>
    </location>
</feature>
<name>A0A5B8MV47_9CHLO</name>
<dbReference type="CDD" id="cd23159">
    <property type="entry name" value="Prefoldin_URI1"/>
    <property type="match status" value="1"/>
</dbReference>
<dbReference type="Gene3D" id="1.10.287.370">
    <property type="match status" value="1"/>
</dbReference>
<comment type="similarity">
    <text evidence="3">Belongs to the RNA polymerase II subunit 5-mediating protein family.</text>
</comment>
<evidence type="ECO:0000313" key="5">
    <source>
        <dbReference type="EMBL" id="QDZ24191.1"/>
    </source>
</evidence>
<dbReference type="OrthoDB" id="21413at2759"/>